<dbReference type="GO" id="GO:0006178">
    <property type="term" value="P:guanine salvage"/>
    <property type="evidence" value="ECO:0007669"/>
    <property type="project" value="TreeGrafter"/>
</dbReference>
<evidence type="ECO:0000256" key="8">
    <source>
        <dbReference type="ARBA" id="ARBA00022676"/>
    </source>
</evidence>
<evidence type="ECO:0000256" key="13">
    <source>
        <dbReference type="ARBA" id="ARBA00022842"/>
    </source>
</evidence>
<evidence type="ECO:0000313" key="18">
    <source>
        <dbReference type="EMBL" id="PMB83498.1"/>
    </source>
</evidence>
<name>A0A2J6NQ97_9LACO</name>
<dbReference type="GO" id="GO:0052657">
    <property type="term" value="F:guanine phosphoribosyltransferase activity"/>
    <property type="evidence" value="ECO:0007669"/>
    <property type="project" value="UniProtKB-ARBA"/>
</dbReference>
<keyword evidence="10 16" id="KW-0479">Metal-binding</keyword>
<comment type="catalytic activity">
    <reaction evidence="14">
        <text>GMP + diphosphate = guanine + 5-phospho-alpha-D-ribose 1-diphosphate</text>
        <dbReference type="Rhea" id="RHEA:25424"/>
        <dbReference type="ChEBI" id="CHEBI:16235"/>
        <dbReference type="ChEBI" id="CHEBI:33019"/>
        <dbReference type="ChEBI" id="CHEBI:58017"/>
        <dbReference type="ChEBI" id="CHEBI:58115"/>
        <dbReference type="EC" id="2.4.2.8"/>
    </reaction>
    <physiologicalReaction direction="right-to-left" evidence="14">
        <dbReference type="Rhea" id="RHEA:25426"/>
    </physiologicalReaction>
</comment>
<dbReference type="UniPathway" id="UPA00591">
    <property type="reaction ID" value="UER00648"/>
</dbReference>
<dbReference type="GO" id="GO:0032264">
    <property type="term" value="P:IMP salvage"/>
    <property type="evidence" value="ECO:0007669"/>
    <property type="project" value="UniProtKB-UniPathway"/>
</dbReference>
<dbReference type="CDD" id="cd06223">
    <property type="entry name" value="PRTases_typeI"/>
    <property type="match status" value="1"/>
</dbReference>
<dbReference type="Pfam" id="PF00156">
    <property type="entry name" value="Pribosyltran"/>
    <property type="match status" value="1"/>
</dbReference>
<evidence type="ECO:0000256" key="11">
    <source>
        <dbReference type="ARBA" id="ARBA00022726"/>
    </source>
</evidence>
<dbReference type="SUPFAM" id="SSF53271">
    <property type="entry name" value="PRTase-like"/>
    <property type="match status" value="1"/>
</dbReference>
<evidence type="ECO:0000256" key="7">
    <source>
        <dbReference type="ARBA" id="ARBA00022490"/>
    </source>
</evidence>
<sequence length="178" mass="19923">MNNDIEAVLYSQEQIDRRLDELAAALTNKYHNQNPLVVSVLTGAMIFTSDMLKRLNFRLNVDLVDVSSYDGANSTGQVKLLQDLKSNVAGRDVIIMEDIIDTGRTLKYLVQLLKDRGAKSVAVCALLDKPARREVDIEGDYVGFTTPNEFLVGYGLDYNNLYRNLPYVGILKQAVYAN</sequence>
<comment type="pathway">
    <text evidence="5">Purine metabolism; GMP biosynthesis via salvage pathway; GMP from guanine: step 1/1.</text>
</comment>
<evidence type="ECO:0000256" key="2">
    <source>
        <dbReference type="ARBA" id="ARBA00002049"/>
    </source>
</evidence>
<dbReference type="NCBIfam" id="TIGR01203">
    <property type="entry name" value="HGPRTase"/>
    <property type="match status" value="1"/>
</dbReference>
<dbReference type="PANTHER" id="PTHR43340">
    <property type="entry name" value="HYPOXANTHINE-GUANINE PHOSPHORIBOSYLTRANSFERASE"/>
    <property type="match status" value="1"/>
</dbReference>
<comment type="caution">
    <text evidence="18">The sequence shown here is derived from an EMBL/GenBank/DDBJ whole genome shotgun (WGS) entry which is preliminary data.</text>
</comment>
<dbReference type="InterPro" id="IPR000836">
    <property type="entry name" value="PRTase_dom"/>
</dbReference>
<accession>A0A2J6NQ97</accession>
<dbReference type="GO" id="GO:0004422">
    <property type="term" value="F:hypoxanthine phosphoribosyltransferase activity"/>
    <property type="evidence" value="ECO:0007669"/>
    <property type="project" value="InterPro"/>
</dbReference>
<dbReference type="Gene3D" id="3.40.50.2020">
    <property type="match status" value="1"/>
</dbReference>
<dbReference type="AlphaFoldDB" id="A0A2J6NQ97"/>
<evidence type="ECO:0000256" key="15">
    <source>
        <dbReference type="ARBA" id="ARBA00049402"/>
    </source>
</evidence>
<dbReference type="InterPro" id="IPR029057">
    <property type="entry name" value="PRTase-like"/>
</dbReference>
<comment type="pathway">
    <text evidence="4 16">Purine metabolism; IMP biosynthesis via salvage pathway; IMP from hypoxanthine: step 1/1.</text>
</comment>
<evidence type="ECO:0000256" key="1">
    <source>
        <dbReference type="ARBA" id="ARBA00001946"/>
    </source>
</evidence>
<evidence type="ECO:0000256" key="3">
    <source>
        <dbReference type="ARBA" id="ARBA00004496"/>
    </source>
</evidence>
<keyword evidence="13 16" id="KW-0460">Magnesium</keyword>
<dbReference type="FunFam" id="3.40.50.2020:FF:000006">
    <property type="entry name" value="Hypoxanthine phosphoribosyltransferase"/>
    <property type="match status" value="1"/>
</dbReference>
<dbReference type="Proteomes" id="UP000239920">
    <property type="component" value="Unassembled WGS sequence"/>
</dbReference>
<comment type="similarity">
    <text evidence="6 16">Belongs to the purine/pyrimidine phosphoribosyltransferase family.</text>
</comment>
<dbReference type="RefSeq" id="WP_104688052.1">
    <property type="nucleotide sequence ID" value="NZ_JBKTHY010000008.1"/>
</dbReference>
<dbReference type="UniPathway" id="UPA00909">
    <property type="reaction ID" value="UER00887"/>
</dbReference>
<gene>
    <name evidence="18" type="primary">hpt</name>
    <name evidence="18" type="ORF">CK797_01510</name>
</gene>
<keyword evidence="7 16" id="KW-0963">Cytoplasm</keyword>
<comment type="subcellular location">
    <subcellularLocation>
        <location evidence="3 16">Cytoplasm</location>
    </subcellularLocation>
</comment>
<proteinExistence type="inferred from homology"/>
<feature type="domain" description="Phosphoribosyltransferase" evidence="17">
    <location>
        <begin position="12"/>
        <end position="158"/>
    </location>
</feature>
<evidence type="ECO:0000256" key="4">
    <source>
        <dbReference type="ARBA" id="ARBA00004669"/>
    </source>
</evidence>
<keyword evidence="12 16" id="KW-0547">Nucleotide-binding</keyword>
<keyword evidence="9 16" id="KW-0808">Transferase</keyword>
<dbReference type="PANTHER" id="PTHR43340:SF1">
    <property type="entry name" value="HYPOXANTHINE PHOSPHORIBOSYLTRANSFERASE"/>
    <property type="match status" value="1"/>
</dbReference>
<dbReference type="EC" id="2.4.2.8" evidence="16"/>
<evidence type="ECO:0000313" key="19">
    <source>
        <dbReference type="Proteomes" id="UP000239920"/>
    </source>
</evidence>
<dbReference type="OrthoDB" id="9802824at2"/>
<evidence type="ECO:0000259" key="17">
    <source>
        <dbReference type="Pfam" id="PF00156"/>
    </source>
</evidence>
<reference evidence="18 19" key="1">
    <citation type="submission" date="2017-09" db="EMBL/GenBank/DDBJ databases">
        <title>Bacterial strain isolated from the female urinary microbiota.</title>
        <authorList>
            <person name="Thomas-White K."/>
            <person name="Kumar N."/>
            <person name="Forster S."/>
            <person name="Putonti C."/>
            <person name="Lawley T."/>
            <person name="Wolfe A.J."/>
        </authorList>
    </citation>
    <scope>NUCLEOTIDE SEQUENCE [LARGE SCALE GENOMIC DNA]</scope>
    <source>
        <strain evidence="18 19">UMB0683</strain>
    </source>
</reference>
<dbReference type="InterPro" id="IPR050408">
    <property type="entry name" value="HGPRT"/>
</dbReference>
<dbReference type="GO" id="GO:0046100">
    <property type="term" value="P:hypoxanthine metabolic process"/>
    <property type="evidence" value="ECO:0007669"/>
    <property type="project" value="TreeGrafter"/>
</dbReference>
<evidence type="ECO:0000256" key="16">
    <source>
        <dbReference type="RuleBase" id="RU364099"/>
    </source>
</evidence>
<keyword evidence="8 16" id="KW-0328">Glycosyltransferase</keyword>
<dbReference type="GO" id="GO:0006166">
    <property type="term" value="P:purine ribonucleoside salvage"/>
    <property type="evidence" value="ECO:0007669"/>
    <property type="project" value="UniProtKB-KW"/>
</dbReference>
<dbReference type="InterPro" id="IPR005904">
    <property type="entry name" value="Hxn_phspho_trans"/>
</dbReference>
<evidence type="ECO:0000256" key="12">
    <source>
        <dbReference type="ARBA" id="ARBA00022741"/>
    </source>
</evidence>
<dbReference type="GO" id="GO:0005829">
    <property type="term" value="C:cytosol"/>
    <property type="evidence" value="ECO:0007669"/>
    <property type="project" value="TreeGrafter"/>
</dbReference>
<dbReference type="GO" id="GO:0032263">
    <property type="term" value="P:GMP salvage"/>
    <property type="evidence" value="ECO:0007669"/>
    <property type="project" value="UniProtKB-UniPathway"/>
</dbReference>
<comment type="cofactor">
    <cofactor evidence="1 16">
        <name>Mg(2+)</name>
        <dbReference type="ChEBI" id="CHEBI:18420"/>
    </cofactor>
</comment>
<dbReference type="GO" id="GO:0000166">
    <property type="term" value="F:nucleotide binding"/>
    <property type="evidence" value="ECO:0007669"/>
    <property type="project" value="UniProtKB-KW"/>
</dbReference>
<evidence type="ECO:0000256" key="6">
    <source>
        <dbReference type="ARBA" id="ARBA00008391"/>
    </source>
</evidence>
<comment type="catalytic activity">
    <reaction evidence="15">
        <text>IMP + diphosphate = hypoxanthine + 5-phospho-alpha-D-ribose 1-diphosphate</text>
        <dbReference type="Rhea" id="RHEA:17973"/>
        <dbReference type="ChEBI" id="CHEBI:17368"/>
        <dbReference type="ChEBI" id="CHEBI:33019"/>
        <dbReference type="ChEBI" id="CHEBI:58017"/>
        <dbReference type="ChEBI" id="CHEBI:58053"/>
        <dbReference type="EC" id="2.4.2.8"/>
    </reaction>
    <physiologicalReaction direction="right-to-left" evidence="15">
        <dbReference type="Rhea" id="RHEA:17975"/>
    </physiologicalReaction>
</comment>
<protein>
    <recommendedName>
        <fullName evidence="16">Hypoxanthine phosphoribosyltransferase</fullName>
        <ecNumber evidence="16">2.4.2.8</ecNumber>
    </recommendedName>
</protein>
<evidence type="ECO:0000256" key="9">
    <source>
        <dbReference type="ARBA" id="ARBA00022679"/>
    </source>
</evidence>
<evidence type="ECO:0000256" key="14">
    <source>
        <dbReference type="ARBA" id="ARBA00048811"/>
    </source>
</evidence>
<comment type="function">
    <text evidence="2">Purine salvage pathway enzyme that catalyzes the transfer of the ribosyl-5-phosphate group from 5-phospho-alpha-D-ribose 1-diphosphate (PRPP) to the N9 position of the 6-oxopurines hypoxanthine and guanine to form the corresponding ribonucleotides IMP (inosine 5'-monophosphate) and GMP (guanosine 5'-monophosphate), with the release of PPi.</text>
</comment>
<dbReference type="EMBL" id="PNFV01000001">
    <property type="protein sequence ID" value="PMB83498.1"/>
    <property type="molecule type" value="Genomic_DNA"/>
</dbReference>
<evidence type="ECO:0000256" key="10">
    <source>
        <dbReference type="ARBA" id="ARBA00022723"/>
    </source>
</evidence>
<evidence type="ECO:0000256" key="5">
    <source>
        <dbReference type="ARBA" id="ARBA00004676"/>
    </source>
</evidence>
<keyword evidence="11 16" id="KW-0660">Purine salvage</keyword>
<dbReference type="GO" id="GO:0000287">
    <property type="term" value="F:magnesium ion binding"/>
    <property type="evidence" value="ECO:0007669"/>
    <property type="project" value="TreeGrafter"/>
</dbReference>
<organism evidence="18 19">
    <name type="scientific">Limosilactobacillus pontis</name>
    <dbReference type="NCBI Taxonomy" id="35787"/>
    <lineage>
        <taxon>Bacteria</taxon>
        <taxon>Bacillati</taxon>
        <taxon>Bacillota</taxon>
        <taxon>Bacilli</taxon>
        <taxon>Lactobacillales</taxon>
        <taxon>Lactobacillaceae</taxon>
        <taxon>Limosilactobacillus</taxon>
    </lineage>
</organism>